<dbReference type="eggNOG" id="COG4191">
    <property type="taxonomic scope" value="Bacteria"/>
</dbReference>
<keyword evidence="12" id="KW-1185">Reference proteome</keyword>
<dbReference type="EC" id="2.7.13.3" evidence="2"/>
<dbReference type="PROSITE" id="PS50109">
    <property type="entry name" value="HIS_KIN"/>
    <property type="match status" value="1"/>
</dbReference>
<feature type="transmembrane region" description="Helical" evidence="9">
    <location>
        <begin position="163"/>
        <end position="182"/>
    </location>
</feature>
<dbReference type="SMART" id="SM00387">
    <property type="entry name" value="HATPase_c"/>
    <property type="match status" value="1"/>
</dbReference>
<keyword evidence="8" id="KW-0902">Two-component regulatory system</keyword>
<dbReference type="RefSeq" id="WP_036944801.1">
    <property type="nucleotide sequence ID" value="NZ_JQKC01000036.1"/>
</dbReference>
<dbReference type="EMBL" id="LGTC01000001">
    <property type="protein sequence ID" value="KNY30069.1"/>
    <property type="molecule type" value="Genomic_DNA"/>
</dbReference>
<proteinExistence type="predicted"/>
<dbReference type="Pfam" id="PF02518">
    <property type="entry name" value="HATPase_c"/>
    <property type="match status" value="1"/>
</dbReference>
<feature type="transmembrane region" description="Helical" evidence="9">
    <location>
        <begin position="27"/>
        <end position="45"/>
    </location>
</feature>
<accession>A0A0L6JWF4</accession>
<evidence type="ECO:0000256" key="6">
    <source>
        <dbReference type="ARBA" id="ARBA00022777"/>
    </source>
</evidence>
<name>A0A0L6JWF4_9FIRM</name>
<evidence type="ECO:0000256" key="8">
    <source>
        <dbReference type="ARBA" id="ARBA00023012"/>
    </source>
</evidence>
<evidence type="ECO:0000313" key="11">
    <source>
        <dbReference type="EMBL" id="KNY30069.1"/>
    </source>
</evidence>
<keyword evidence="6" id="KW-0418">Kinase</keyword>
<evidence type="ECO:0000256" key="9">
    <source>
        <dbReference type="SAM" id="Phobius"/>
    </source>
</evidence>
<dbReference type="GO" id="GO:0005524">
    <property type="term" value="F:ATP binding"/>
    <property type="evidence" value="ECO:0007669"/>
    <property type="project" value="UniProtKB-KW"/>
</dbReference>
<keyword evidence="7 11" id="KW-0067">ATP-binding</keyword>
<gene>
    <name evidence="11" type="ORF">Bccel_5346</name>
</gene>
<evidence type="ECO:0000259" key="10">
    <source>
        <dbReference type="PROSITE" id="PS50109"/>
    </source>
</evidence>
<feature type="transmembrane region" description="Helical" evidence="9">
    <location>
        <begin position="106"/>
        <end position="122"/>
    </location>
</feature>
<feature type="transmembrane region" description="Helical" evidence="9">
    <location>
        <begin position="194"/>
        <end position="215"/>
    </location>
</feature>
<evidence type="ECO:0000256" key="3">
    <source>
        <dbReference type="ARBA" id="ARBA00022553"/>
    </source>
</evidence>
<keyword evidence="4" id="KW-0808">Transferase</keyword>
<dbReference type="AlphaFoldDB" id="A0A0L6JWF4"/>
<dbReference type="InterPro" id="IPR005467">
    <property type="entry name" value="His_kinase_dom"/>
</dbReference>
<protein>
    <recommendedName>
        <fullName evidence="2">histidine kinase</fullName>
        <ecNumber evidence="2">2.7.13.3</ecNumber>
    </recommendedName>
</protein>
<keyword evidence="9" id="KW-0812">Transmembrane</keyword>
<dbReference type="OrthoDB" id="9797586at2"/>
<organism evidence="11 12">
    <name type="scientific">Pseudobacteroides cellulosolvens ATCC 35603 = DSM 2933</name>
    <dbReference type="NCBI Taxonomy" id="398512"/>
    <lineage>
        <taxon>Bacteria</taxon>
        <taxon>Bacillati</taxon>
        <taxon>Bacillota</taxon>
        <taxon>Clostridia</taxon>
        <taxon>Eubacteriales</taxon>
        <taxon>Oscillospiraceae</taxon>
        <taxon>Pseudobacteroides</taxon>
    </lineage>
</organism>
<comment type="catalytic activity">
    <reaction evidence="1">
        <text>ATP + protein L-histidine = ADP + protein N-phospho-L-histidine.</text>
        <dbReference type="EC" id="2.7.13.3"/>
    </reaction>
</comment>
<evidence type="ECO:0000256" key="2">
    <source>
        <dbReference type="ARBA" id="ARBA00012438"/>
    </source>
</evidence>
<evidence type="ECO:0000256" key="4">
    <source>
        <dbReference type="ARBA" id="ARBA00022679"/>
    </source>
</evidence>
<dbReference type="InterPro" id="IPR036890">
    <property type="entry name" value="HATPase_C_sf"/>
</dbReference>
<keyword evidence="9" id="KW-1133">Transmembrane helix</keyword>
<sequence>MLFIWISLWTLSFIIVKVNDENKEMKWIASLCFFSGLGALCSILRKQVYPSLNLNPNIKLPIKYTIFYLHSLSYVLSPYSMSVYSVISSKWLIKKTPFFCRHAKKILLIPPVLMYLIYPVQFRYKAPFFALSLWVVPYCIFSNALLIITFLKERNTVIKRQKLFTCLIITPPTVFDTISNYVMTAMGNHLVWKYNSVTVFVLVSIFIVASAKYGVMGIKIRFEKSKLESTRKSVTSGTALLTHTLKNEITKISICTNNLRHCINNSQDAEYIRKVTQEDFKLIDLSFSHLINMMKTINEHLTDISINPVMVSLNKLVDESLTMIKPDLDKKGITVKKSVELEASIECDPIHIKETFINVFKNSIEAMSQEGYLSVHIYRESKWTVVEVTDNGSGIDSNNLAYVFEPFFSTKKTGLNYGLGLSYCYNVMKQHEGKLEISSRKGFGTSVYLNFNNKKAHAIKAENYNEVMVYGENKSFTC</sequence>
<dbReference type="STRING" id="398512.Bccel_5346"/>
<dbReference type="GO" id="GO:0004673">
    <property type="term" value="F:protein histidine kinase activity"/>
    <property type="evidence" value="ECO:0007669"/>
    <property type="project" value="UniProtKB-EC"/>
</dbReference>
<evidence type="ECO:0000313" key="12">
    <source>
        <dbReference type="Proteomes" id="UP000036923"/>
    </source>
</evidence>
<keyword evidence="5" id="KW-0547">Nucleotide-binding</keyword>
<dbReference type="InterPro" id="IPR004358">
    <property type="entry name" value="Sig_transdc_His_kin-like_C"/>
</dbReference>
<feature type="transmembrane region" description="Helical" evidence="9">
    <location>
        <begin position="65"/>
        <end position="86"/>
    </location>
</feature>
<dbReference type="PANTHER" id="PTHR43065">
    <property type="entry name" value="SENSOR HISTIDINE KINASE"/>
    <property type="match status" value="1"/>
</dbReference>
<reference evidence="12" key="1">
    <citation type="submission" date="2015-07" db="EMBL/GenBank/DDBJ databases">
        <title>Near-Complete Genome Sequence of the Cellulolytic Bacterium Bacteroides (Pseudobacteroides) cellulosolvens ATCC 35603.</title>
        <authorList>
            <person name="Dassa B."/>
            <person name="Utturkar S.M."/>
            <person name="Klingeman D.M."/>
            <person name="Hurt R.A."/>
            <person name="Keller M."/>
            <person name="Xu J."/>
            <person name="Reddy Y.H.K."/>
            <person name="Borovok I."/>
            <person name="Grinberg I.R."/>
            <person name="Lamed R."/>
            <person name="Zhivin O."/>
            <person name="Bayer E.A."/>
            <person name="Brown S.D."/>
        </authorList>
    </citation>
    <scope>NUCLEOTIDE SEQUENCE [LARGE SCALE GENOMIC DNA]</scope>
    <source>
        <strain evidence="12">DSM 2933</strain>
    </source>
</reference>
<keyword evidence="3" id="KW-0597">Phosphoprotein</keyword>
<evidence type="ECO:0000256" key="1">
    <source>
        <dbReference type="ARBA" id="ARBA00000085"/>
    </source>
</evidence>
<evidence type="ECO:0000256" key="7">
    <source>
        <dbReference type="ARBA" id="ARBA00022840"/>
    </source>
</evidence>
<dbReference type="PATRIC" id="fig|398512.5.peg.5601"/>
<dbReference type="Proteomes" id="UP000036923">
    <property type="component" value="Unassembled WGS sequence"/>
</dbReference>
<comment type="caution">
    <text evidence="11">The sequence shown here is derived from an EMBL/GenBank/DDBJ whole genome shotgun (WGS) entry which is preliminary data.</text>
</comment>
<keyword evidence="9" id="KW-0472">Membrane</keyword>
<dbReference type="PRINTS" id="PR00344">
    <property type="entry name" value="BCTRLSENSOR"/>
</dbReference>
<dbReference type="Gene3D" id="3.30.565.10">
    <property type="entry name" value="Histidine kinase-like ATPase, C-terminal domain"/>
    <property type="match status" value="1"/>
</dbReference>
<evidence type="ECO:0000256" key="5">
    <source>
        <dbReference type="ARBA" id="ARBA00022741"/>
    </source>
</evidence>
<dbReference type="PANTHER" id="PTHR43065:SF10">
    <property type="entry name" value="PEROXIDE STRESS-ACTIVATED HISTIDINE KINASE MAK3"/>
    <property type="match status" value="1"/>
</dbReference>
<dbReference type="GO" id="GO:0000160">
    <property type="term" value="P:phosphorelay signal transduction system"/>
    <property type="evidence" value="ECO:0007669"/>
    <property type="project" value="UniProtKB-KW"/>
</dbReference>
<dbReference type="SUPFAM" id="SSF55874">
    <property type="entry name" value="ATPase domain of HSP90 chaperone/DNA topoisomerase II/histidine kinase"/>
    <property type="match status" value="1"/>
</dbReference>
<dbReference type="InterPro" id="IPR003594">
    <property type="entry name" value="HATPase_dom"/>
</dbReference>
<feature type="transmembrane region" description="Helical" evidence="9">
    <location>
        <begin position="128"/>
        <end position="151"/>
    </location>
</feature>
<feature type="domain" description="Histidine kinase" evidence="10">
    <location>
        <begin position="240"/>
        <end position="455"/>
    </location>
</feature>